<evidence type="ECO:0000256" key="8">
    <source>
        <dbReference type="ARBA" id="ARBA00023002"/>
    </source>
</evidence>
<keyword evidence="5" id="KW-0874">Quinone</keyword>
<dbReference type="SMART" id="SM00756">
    <property type="entry name" value="VKc"/>
    <property type="match status" value="1"/>
</dbReference>
<evidence type="ECO:0000313" key="16">
    <source>
        <dbReference type="EMBL" id="JAS76566.1"/>
    </source>
</evidence>
<dbReference type="PANTHER" id="PTHR14519:SF8">
    <property type="entry name" value="VITAMIN K EPOXIDE REDUCTASE COMPLEX SUBUNIT 1"/>
    <property type="match status" value="1"/>
</dbReference>
<comment type="subcellular location">
    <subcellularLocation>
        <location evidence="1">Endoplasmic reticulum membrane</location>
        <topology evidence="1">Multi-pass membrane protein</topology>
    </subcellularLocation>
</comment>
<keyword evidence="7 12" id="KW-1133">Transmembrane helix</keyword>
<gene>
    <name evidence="15" type="ORF">g.50279</name>
    <name evidence="17" type="ORF">g.50283</name>
    <name evidence="14" type="ORF">g.50286</name>
    <name evidence="18" type="ORF">g.50290</name>
    <name evidence="16" type="ORF">g.50295</name>
</gene>
<dbReference type="EC" id="1.17.4.4" evidence="3"/>
<dbReference type="PANTHER" id="PTHR14519">
    <property type="entry name" value="VITAMIN K EPOXIDE REDUCTASE COMPLEX, SUBUNIT 1"/>
    <property type="match status" value="1"/>
</dbReference>
<protein>
    <recommendedName>
        <fullName evidence="3">vitamin-K-epoxide reductase (warfarin-sensitive)</fullName>
        <ecNumber evidence="3">1.17.4.4</ecNumber>
    </recommendedName>
</protein>
<evidence type="ECO:0000256" key="3">
    <source>
        <dbReference type="ARBA" id="ARBA00012278"/>
    </source>
</evidence>
<dbReference type="EMBL" id="GECU01031140">
    <property type="protein sequence ID" value="JAS76566.1"/>
    <property type="molecule type" value="Transcribed_RNA"/>
</dbReference>
<dbReference type="GO" id="GO:0042373">
    <property type="term" value="P:vitamin K metabolic process"/>
    <property type="evidence" value="ECO:0007669"/>
    <property type="project" value="InterPro"/>
</dbReference>
<keyword evidence="4 12" id="KW-0812">Transmembrane</keyword>
<dbReference type="EMBL" id="GECU01030380">
    <property type="protein sequence ID" value="JAS77326.1"/>
    <property type="molecule type" value="Transcribed_RNA"/>
</dbReference>
<feature type="transmembrane region" description="Helical" evidence="12">
    <location>
        <begin position="80"/>
        <end position="97"/>
    </location>
</feature>
<dbReference type="EMBL" id="GECU01031939">
    <property type="protein sequence ID" value="JAS75767.1"/>
    <property type="molecule type" value="Transcribed_RNA"/>
</dbReference>
<evidence type="ECO:0000256" key="4">
    <source>
        <dbReference type="ARBA" id="ARBA00022692"/>
    </source>
</evidence>
<feature type="transmembrane region" description="Helical" evidence="12">
    <location>
        <begin position="104"/>
        <end position="127"/>
    </location>
</feature>
<keyword evidence="10" id="KW-1015">Disulfide bond</keyword>
<comment type="similarity">
    <text evidence="2">Belongs to the VKOR family.</text>
</comment>
<sequence length="165" mass="18305">MQTLKRINIGVRASSCVGFILSVYAYVVETSKEHDSTYSALCDINEHMSCSRVFTSKYGRGFGLLYHVVGQDSVLNQPNSVGGMVFYIMVILLSYLDKVAVTKLLICFSIVSNVCSVYLACILYFVLHDFCVVCVSTYVVNAINLALTIAKLRTLRELSTKAKDD</sequence>
<evidence type="ECO:0000256" key="11">
    <source>
        <dbReference type="ARBA" id="ARBA00023284"/>
    </source>
</evidence>
<keyword evidence="8" id="KW-0560">Oxidoreductase</keyword>
<dbReference type="GO" id="GO:0047057">
    <property type="term" value="F:vitamin-K-epoxide reductase (warfarin-sensitive) activity"/>
    <property type="evidence" value="ECO:0007669"/>
    <property type="project" value="UniProtKB-EC"/>
</dbReference>
<evidence type="ECO:0000256" key="7">
    <source>
        <dbReference type="ARBA" id="ARBA00022989"/>
    </source>
</evidence>
<dbReference type="InterPro" id="IPR042406">
    <property type="entry name" value="VKORC1/VKORC1L1"/>
</dbReference>
<evidence type="ECO:0000256" key="2">
    <source>
        <dbReference type="ARBA" id="ARBA00006214"/>
    </source>
</evidence>
<dbReference type="Pfam" id="PF07884">
    <property type="entry name" value="VKOR"/>
    <property type="match status" value="1"/>
</dbReference>
<dbReference type="Gene3D" id="1.20.1440.130">
    <property type="entry name" value="VKOR domain"/>
    <property type="match status" value="1"/>
</dbReference>
<dbReference type="EMBL" id="GECU01034633">
    <property type="protein sequence ID" value="JAS73073.1"/>
    <property type="molecule type" value="Transcribed_RNA"/>
</dbReference>
<keyword evidence="6" id="KW-0256">Endoplasmic reticulum</keyword>
<dbReference type="AlphaFoldDB" id="A0A1B6HRN4"/>
<dbReference type="InterPro" id="IPR038354">
    <property type="entry name" value="VKOR_sf"/>
</dbReference>
<evidence type="ECO:0000259" key="13">
    <source>
        <dbReference type="SMART" id="SM00756"/>
    </source>
</evidence>
<keyword evidence="9 12" id="KW-0472">Membrane</keyword>
<evidence type="ECO:0000256" key="12">
    <source>
        <dbReference type="SAM" id="Phobius"/>
    </source>
</evidence>
<dbReference type="InterPro" id="IPR012932">
    <property type="entry name" value="VKOR"/>
</dbReference>
<evidence type="ECO:0000256" key="1">
    <source>
        <dbReference type="ARBA" id="ARBA00004477"/>
    </source>
</evidence>
<evidence type="ECO:0000256" key="9">
    <source>
        <dbReference type="ARBA" id="ARBA00023136"/>
    </source>
</evidence>
<dbReference type="GO" id="GO:0005789">
    <property type="term" value="C:endoplasmic reticulum membrane"/>
    <property type="evidence" value="ECO:0007669"/>
    <property type="project" value="UniProtKB-SubCell"/>
</dbReference>
<organism evidence="17">
    <name type="scientific">Homalodisca liturata</name>
    <dbReference type="NCBI Taxonomy" id="320908"/>
    <lineage>
        <taxon>Eukaryota</taxon>
        <taxon>Metazoa</taxon>
        <taxon>Ecdysozoa</taxon>
        <taxon>Arthropoda</taxon>
        <taxon>Hexapoda</taxon>
        <taxon>Insecta</taxon>
        <taxon>Pterygota</taxon>
        <taxon>Neoptera</taxon>
        <taxon>Paraneoptera</taxon>
        <taxon>Hemiptera</taxon>
        <taxon>Auchenorrhyncha</taxon>
        <taxon>Membracoidea</taxon>
        <taxon>Cicadellidae</taxon>
        <taxon>Cicadellinae</taxon>
        <taxon>Proconiini</taxon>
        <taxon>Homalodisca</taxon>
    </lineage>
</organism>
<feature type="transmembrane region" description="Helical" evidence="12">
    <location>
        <begin position="9"/>
        <end position="27"/>
    </location>
</feature>
<feature type="domain" description="Vitamin K epoxide reductase" evidence="13">
    <location>
        <begin position="4"/>
        <end position="152"/>
    </location>
</feature>
<evidence type="ECO:0000313" key="17">
    <source>
        <dbReference type="EMBL" id="JAS77326.1"/>
    </source>
</evidence>
<dbReference type="GO" id="GO:0048038">
    <property type="term" value="F:quinone binding"/>
    <property type="evidence" value="ECO:0007669"/>
    <property type="project" value="UniProtKB-KW"/>
</dbReference>
<evidence type="ECO:0000256" key="6">
    <source>
        <dbReference type="ARBA" id="ARBA00022824"/>
    </source>
</evidence>
<evidence type="ECO:0000256" key="5">
    <source>
        <dbReference type="ARBA" id="ARBA00022719"/>
    </source>
</evidence>
<dbReference type="CDD" id="cd12917">
    <property type="entry name" value="VKOR_euk"/>
    <property type="match status" value="1"/>
</dbReference>
<proteinExistence type="inferred from homology"/>
<evidence type="ECO:0000313" key="15">
    <source>
        <dbReference type="EMBL" id="JAS75767.1"/>
    </source>
</evidence>
<accession>A0A1B6HRN4</accession>
<evidence type="ECO:0000256" key="10">
    <source>
        <dbReference type="ARBA" id="ARBA00023157"/>
    </source>
</evidence>
<keyword evidence="11" id="KW-0676">Redox-active center</keyword>
<evidence type="ECO:0000313" key="14">
    <source>
        <dbReference type="EMBL" id="JAS73073.1"/>
    </source>
</evidence>
<name>A0A1B6HRN4_9HEMI</name>
<reference evidence="17" key="1">
    <citation type="submission" date="2015-11" db="EMBL/GenBank/DDBJ databases">
        <title>De novo transcriptome assembly of four potential Pierce s Disease insect vectors from Arizona vineyards.</title>
        <authorList>
            <person name="Tassone E.E."/>
        </authorList>
    </citation>
    <scope>NUCLEOTIDE SEQUENCE</scope>
</reference>
<evidence type="ECO:0000313" key="18">
    <source>
        <dbReference type="EMBL" id="JAS97911.1"/>
    </source>
</evidence>
<dbReference type="EMBL" id="GECU01009795">
    <property type="protein sequence ID" value="JAS97911.1"/>
    <property type="molecule type" value="Transcribed_RNA"/>
</dbReference>